<evidence type="ECO:0000313" key="7">
    <source>
        <dbReference type="EnsemblPlants" id="EMT12660"/>
    </source>
</evidence>
<keyword evidence="3" id="KW-0677">Repeat</keyword>
<evidence type="ECO:0000256" key="2">
    <source>
        <dbReference type="ARBA" id="ARBA00022692"/>
    </source>
</evidence>
<name>M8BG12_AEGTA</name>
<dbReference type="PANTHER" id="PTHR24186:SF50">
    <property type="entry name" value="ANKYRIN REPEAT-CONTAINING PROTEIN ITN1-LIKE ISOFORM X1"/>
    <property type="match status" value="1"/>
</dbReference>
<dbReference type="Pfam" id="PF13962">
    <property type="entry name" value="PGG"/>
    <property type="match status" value="1"/>
</dbReference>
<dbReference type="SUPFAM" id="SSF48403">
    <property type="entry name" value="Ankyrin repeat"/>
    <property type="match status" value="1"/>
</dbReference>
<keyword evidence="2" id="KW-0812">Transmembrane</keyword>
<dbReference type="Pfam" id="PF13857">
    <property type="entry name" value="Ank_5"/>
    <property type="match status" value="1"/>
</dbReference>
<dbReference type="PROSITE" id="PS50088">
    <property type="entry name" value="ANK_REPEAT"/>
    <property type="match status" value="1"/>
</dbReference>
<evidence type="ECO:0000256" key="1">
    <source>
        <dbReference type="ARBA" id="ARBA00004141"/>
    </source>
</evidence>
<dbReference type="InterPro" id="IPR002110">
    <property type="entry name" value="Ankyrin_rpt"/>
</dbReference>
<evidence type="ECO:0000256" key="5">
    <source>
        <dbReference type="ARBA" id="ARBA00023043"/>
    </source>
</evidence>
<sequence>MTNMLLSWKNDLTKQADQNGSTPLHHAASLIGIGSGFYWTLSRKFPWVFRNWRSGVPLRPLLHADPYQLYQPDSEGLFPIHVATSSGLYATIRTMITEYPKTAGLRDSKGRTFLHVSALQKIWYCIAHVCHTPSLTWILNMRDNDGNTALHLAVQVGDLDSFCYLLMNKKVRLDLTNNKGETPLDVSWSMMPVGYFYGWNAREMVGAALMYCHGMHGYHLRIDEALYIHRQKPVDDVNESNILTSSTQIMVIGPVLIATVTFGASFSLPGGYNSSGTPTLAGGGRYIFDAFIIANTIAFLLSAAATINLMYSGMAMVDLKIRRWHFNKSAYLAFCSVTSFGAAFAIGQYLILAPVAHMTAIAICALVFLISWFGYMEPA</sequence>
<dbReference type="PROSITE" id="PS50297">
    <property type="entry name" value="ANK_REP_REGION"/>
    <property type="match status" value="1"/>
</dbReference>
<accession>M8BG12</accession>
<reference evidence="7" key="1">
    <citation type="submission" date="2015-06" db="UniProtKB">
        <authorList>
            <consortium name="EnsemblPlants"/>
        </authorList>
    </citation>
    <scope>IDENTIFICATION</scope>
</reference>
<dbReference type="GO" id="GO:0005886">
    <property type="term" value="C:plasma membrane"/>
    <property type="evidence" value="ECO:0007669"/>
    <property type="project" value="TreeGrafter"/>
</dbReference>
<dbReference type="InterPro" id="IPR026961">
    <property type="entry name" value="PGG_dom"/>
</dbReference>
<keyword evidence="6" id="KW-0472">Membrane</keyword>
<comment type="subcellular location">
    <subcellularLocation>
        <location evidence="1">Membrane</location>
        <topology evidence="1">Multi-pass membrane protein</topology>
    </subcellularLocation>
</comment>
<dbReference type="AlphaFoldDB" id="M8BG12"/>
<evidence type="ECO:0000256" key="6">
    <source>
        <dbReference type="ARBA" id="ARBA00023136"/>
    </source>
</evidence>
<keyword evidence="4" id="KW-1133">Transmembrane helix</keyword>
<dbReference type="PANTHER" id="PTHR24186">
    <property type="entry name" value="PROTEIN PHOSPHATASE 1 REGULATORY SUBUNIT"/>
    <property type="match status" value="1"/>
</dbReference>
<dbReference type="EnsemblPlants" id="EMT12660">
    <property type="protein sequence ID" value="EMT12660"/>
    <property type="gene ID" value="F775_21769"/>
</dbReference>
<evidence type="ECO:0000256" key="3">
    <source>
        <dbReference type="ARBA" id="ARBA00022737"/>
    </source>
</evidence>
<keyword evidence="5" id="KW-0040">ANK repeat</keyword>
<organism evidence="7">
    <name type="scientific">Aegilops tauschii</name>
    <name type="common">Tausch's goatgrass</name>
    <name type="synonym">Aegilops squarrosa</name>
    <dbReference type="NCBI Taxonomy" id="37682"/>
    <lineage>
        <taxon>Eukaryota</taxon>
        <taxon>Viridiplantae</taxon>
        <taxon>Streptophyta</taxon>
        <taxon>Embryophyta</taxon>
        <taxon>Tracheophyta</taxon>
        <taxon>Spermatophyta</taxon>
        <taxon>Magnoliopsida</taxon>
        <taxon>Liliopsida</taxon>
        <taxon>Poales</taxon>
        <taxon>Poaceae</taxon>
        <taxon>BOP clade</taxon>
        <taxon>Pooideae</taxon>
        <taxon>Triticodae</taxon>
        <taxon>Triticeae</taxon>
        <taxon>Triticinae</taxon>
        <taxon>Aegilops</taxon>
    </lineage>
</organism>
<dbReference type="InterPro" id="IPR036770">
    <property type="entry name" value="Ankyrin_rpt-contain_sf"/>
</dbReference>
<dbReference type="Gene3D" id="1.25.40.20">
    <property type="entry name" value="Ankyrin repeat-containing domain"/>
    <property type="match status" value="1"/>
</dbReference>
<proteinExistence type="predicted"/>
<protein>
    <submittedName>
        <fullName evidence="7">Uncharacterized protein</fullName>
    </submittedName>
</protein>
<evidence type="ECO:0000256" key="4">
    <source>
        <dbReference type="ARBA" id="ARBA00022989"/>
    </source>
</evidence>